<dbReference type="SUPFAM" id="SSF55658">
    <property type="entry name" value="L9 N-domain-like"/>
    <property type="match status" value="1"/>
</dbReference>
<sequence length="228" mass="25229">MAGKKVYAVRNGRKTGLFTSWAECKAQVEGFPGARFKGFLDANEATKWLNLDYVPPYGGGKKAASGQKNTQAEPAVDHDDAPDYIIYTDGSCLRNPDGPGGWAAVIADQIQGQLTELHGGEASTTNNRMELTAALKALSFARQNAVIDLYTDSQYLKNAFTKNWLAGWKRKNWMTAAGTPVKNQDLWQLLDKAFAEHQVRFHWVKGHVGVAQNERCDELAKAEAMKYM</sequence>
<feature type="binding site" evidence="10">
    <location>
        <position position="89"/>
    </location>
    <ligand>
        <name>Mg(2+)</name>
        <dbReference type="ChEBI" id="CHEBI:18420"/>
        <label>1</label>
    </ligand>
</feature>
<evidence type="ECO:0000256" key="9">
    <source>
        <dbReference type="ARBA" id="ARBA00022842"/>
    </source>
</evidence>
<dbReference type="RefSeq" id="WP_073088473.1">
    <property type="nucleotide sequence ID" value="NZ_FRBC01000005.1"/>
</dbReference>
<dbReference type="InterPro" id="IPR037056">
    <property type="entry name" value="RNase_H1_N_sf"/>
</dbReference>
<keyword evidence="8 10" id="KW-0378">Hydrolase</keyword>
<keyword evidence="6 10" id="KW-0479">Metal-binding</keyword>
<proteinExistence type="inferred from homology"/>
<comment type="catalytic activity">
    <reaction evidence="1 10">
        <text>Endonucleolytic cleavage to 5'-phosphomonoester.</text>
        <dbReference type="EC" id="3.1.26.4"/>
    </reaction>
</comment>
<evidence type="ECO:0000256" key="2">
    <source>
        <dbReference type="ARBA" id="ARBA00005300"/>
    </source>
</evidence>
<dbReference type="EMBL" id="FRBC01000005">
    <property type="protein sequence ID" value="SHK47791.1"/>
    <property type="molecule type" value="Genomic_DNA"/>
</dbReference>
<evidence type="ECO:0000313" key="13">
    <source>
        <dbReference type="Proteomes" id="UP000184263"/>
    </source>
</evidence>
<evidence type="ECO:0000256" key="5">
    <source>
        <dbReference type="ARBA" id="ARBA00022722"/>
    </source>
</evidence>
<dbReference type="PIRSF" id="PIRSF036852">
    <property type="entry name" value="Ribonuclease_H1_euk"/>
    <property type="match status" value="1"/>
</dbReference>
<comment type="function">
    <text evidence="10">Endonuclease that specifically degrades the RNA of RNA-DNA hybrids.</text>
</comment>
<dbReference type="Proteomes" id="UP000184263">
    <property type="component" value="Unassembled WGS sequence"/>
</dbReference>
<name>A0A1M6SSU2_SELRU</name>
<dbReference type="FunFam" id="3.40.970.10:FF:000001">
    <property type="entry name" value="Ribonuclease H1"/>
    <property type="match status" value="1"/>
</dbReference>
<feature type="binding site" evidence="10">
    <location>
        <position position="217"/>
    </location>
    <ligand>
        <name>Mg(2+)</name>
        <dbReference type="ChEBI" id="CHEBI:18420"/>
        <label>2</label>
    </ligand>
</feature>
<dbReference type="PANTHER" id="PTHR10642">
    <property type="entry name" value="RIBONUCLEASE H1"/>
    <property type="match status" value="1"/>
</dbReference>
<evidence type="ECO:0000256" key="10">
    <source>
        <dbReference type="HAMAP-Rule" id="MF_00042"/>
    </source>
</evidence>
<dbReference type="InterPro" id="IPR012337">
    <property type="entry name" value="RNaseH-like_sf"/>
</dbReference>
<feature type="domain" description="RNase H type-1" evidence="11">
    <location>
        <begin position="80"/>
        <end position="225"/>
    </location>
</feature>
<dbReference type="OrthoDB" id="9811552at2"/>
<evidence type="ECO:0000256" key="4">
    <source>
        <dbReference type="ARBA" id="ARBA00012180"/>
    </source>
</evidence>
<evidence type="ECO:0000256" key="3">
    <source>
        <dbReference type="ARBA" id="ARBA00011245"/>
    </source>
</evidence>
<evidence type="ECO:0000256" key="6">
    <source>
        <dbReference type="ARBA" id="ARBA00022723"/>
    </source>
</evidence>
<accession>A0A1M6SSU2</accession>
<reference evidence="12 13" key="1">
    <citation type="submission" date="2016-11" db="EMBL/GenBank/DDBJ databases">
        <authorList>
            <person name="Jaros S."/>
            <person name="Januszkiewicz K."/>
            <person name="Wedrychowicz H."/>
        </authorList>
    </citation>
    <scope>NUCLEOTIDE SEQUENCE [LARGE SCALE GENOMIC DNA]</scope>
    <source>
        <strain evidence="12 13">HD4</strain>
    </source>
</reference>
<keyword evidence="10" id="KW-0963">Cytoplasm</keyword>
<comment type="subunit">
    <text evidence="3 10">Monomer.</text>
</comment>
<comment type="cofactor">
    <cofactor evidence="10">
        <name>Mg(2+)</name>
        <dbReference type="ChEBI" id="CHEBI:18420"/>
    </cofactor>
    <text evidence="10">Binds 1 Mg(2+) ion per subunit. May bind a second metal ion at a regulatory site, or after substrate binding.</text>
</comment>
<dbReference type="AlphaFoldDB" id="A0A1M6SSU2"/>
<protein>
    <recommendedName>
        <fullName evidence="4 10">Ribonuclease H</fullName>
        <shortName evidence="10">RNase H</shortName>
        <ecNumber evidence="4 10">3.1.26.4</ecNumber>
    </recommendedName>
</protein>
<dbReference type="NCBIfam" id="NF001236">
    <property type="entry name" value="PRK00203.1"/>
    <property type="match status" value="1"/>
</dbReference>
<dbReference type="PROSITE" id="PS50879">
    <property type="entry name" value="RNASE_H_1"/>
    <property type="match status" value="1"/>
</dbReference>
<dbReference type="Gene3D" id="3.40.970.10">
    <property type="entry name" value="Ribonuclease H1, N-terminal domain"/>
    <property type="match status" value="1"/>
</dbReference>
<dbReference type="InterPro" id="IPR011320">
    <property type="entry name" value="RNase_H1_N"/>
</dbReference>
<comment type="subcellular location">
    <subcellularLocation>
        <location evidence="10">Cytoplasm</location>
    </subcellularLocation>
</comment>
<organism evidence="12 13">
    <name type="scientific">Selenomonas ruminantium</name>
    <dbReference type="NCBI Taxonomy" id="971"/>
    <lineage>
        <taxon>Bacteria</taxon>
        <taxon>Bacillati</taxon>
        <taxon>Bacillota</taxon>
        <taxon>Negativicutes</taxon>
        <taxon>Selenomonadales</taxon>
        <taxon>Selenomonadaceae</taxon>
        <taxon>Selenomonas</taxon>
    </lineage>
</organism>
<dbReference type="InterPro" id="IPR022892">
    <property type="entry name" value="RNaseHI"/>
</dbReference>
<dbReference type="SUPFAM" id="SSF53098">
    <property type="entry name" value="Ribonuclease H-like"/>
    <property type="match status" value="1"/>
</dbReference>
<dbReference type="PANTHER" id="PTHR10642:SF26">
    <property type="entry name" value="RIBONUCLEASE H1"/>
    <property type="match status" value="1"/>
</dbReference>
<dbReference type="InterPro" id="IPR017067">
    <property type="entry name" value="RNase_H1_euk"/>
</dbReference>
<dbReference type="InterPro" id="IPR009027">
    <property type="entry name" value="Ribosomal_bL9/RNase_H1_N"/>
</dbReference>
<feature type="binding site" evidence="10">
    <location>
        <position position="89"/>
    </location>
    <ligand>
        <name>Mg(2+)</name>
        <dbReference type="ChEBI" id="CHEBI:18420"/>
        <label>2</label>
    </ligand>
</feature>
<evidence type="ECO:0000256" key="7">
    <source>
        <dbReference type="ARBA" id="ARBA00022759"/>
    </source>
</evidence>
<feature type="binding site" evidence="10">
    <location>
        <position position="130"/>
    </location>
    <ligand>
        <name>Mg(2+)</name>
        <dbReference type="ChEBI" id="CHEBI:18420"/>
        <label>1</label>
    </ligand>
</feature>
<evidence type="ECO:0000256" key="1">
    <source>
        <dbReference type="ARBA" id="ARBA00000077"/>
    </source>
</evidence>
<dbReference type="GO" id="GO:0003676">
    <property type="term" value="F:nucleic acid binding"/>
    <property type="evidence" value="ECO:0007669"/>
    <property type="project" value="InterPro"/>
</dbReference>
<dbReference type="Gene3D" id="3.30.420.10">
    <property type="entry name" value="Ribonuclease H-like superfamily/Ribonuclease H"/>
    <property type="match status" value="1"/>
</dbReference>
<gene>
    <name evidence="10" type="primary">rnhA</name>
    <name evidence="12" type="ORF">SAMN05216582_10553</name>
</gene>
<dbReference type="InterPro" id="IPR036397">
    <property type="entry name" value="RNaseH_sf"/>
</dbReference>
<feature type="binding site" evidence="10">
    <location>
        <position position="152"/>
    </location>
    <ligand>
        <name>Mg(2+)</name>
        <dbReference type="ChEBI" id="CHEBI:18420"/>
        <label>1</label>
    </ligand>
</feature>
<dbReference type="GO" id="GO:0043137">
    <property type="term" value="P:DNA replication, removal of RNA primer"/>
    <property type="evidence" value="ECO:0007669"/>
    <property type="project" value="TreeGrafter"/>
</dbReference>
<dbReference type="Pfam" id="PF01693">
    <property type="entry name" value="Cauli_VI"/>
    <property type="match status" value="1"/>
</dbReference>
<dbReference type="GO" id="GO:0004523">
    <property type="term" value="F:RNA-DNA hybrid ribonuclease activity"/>
    <property type="evidence" value="ECO:0007669"/>
    <property type="project" value="UniProtKB-UniRule"/>
</dbReference>
<dbReference type="GO" id="GO:0000287">
    <property type="term" value="F:magnesium ion binding"/>
    <property type="evidence" value="ECO:0007669"/>
    <property type="project" value="UniProtKB-UniRule"/>
</dbReference>
<dbReference type="HAMAP" id="MF_00042">
    <property type="entry name" value="RNase_H"/>
    <property type="match status" value="1"/>
</dbReference>
<keyword evidence="7 10" id="KW-0255">Endonuclease</keyword>
<evidence type="ECO:0000256" key="8">
    <source>
        <dbReference type="ARBA" id="ARBA00022801"/>
    </source>
</evidence>
<dbReference type="CDD" id="cd09278">
    <property type="entry name" value="RNase_HI_prokaryote_like"/>
    <property type="match status" value="1"/>
</dbReference>
<dbReference type="InterPro" id="IPR050092">
    <property type="entry name" value="RNase_H"/>
</dbReference>
<evidence type="ECO:0000259" key="11">
    <source>
        <dbReference type="PROSITE" id="PS50879"/>
    </source>
</evidence>
<dbReference type="InterPro" id="IPR002156">
    <property type="entry name" value="RNaseH_domain"/>
</dbReference>
<dbReference type="GO" id="GO:0005737">
    <property type="term" value="C:cytoplasm"/>
    <property type="evidence" value="ECO:0007669"/>
    <property type="project" value="UniProtKB-SubCell"/>
</dbReference>
<evidence type="ECO:0000313" key="12">
    <source>
        <dbReference type="EMBL" id="SHK47791.1"/>
    </source>
</evidence>
<keyword evidence="5 10" id="KW-0540">Nuclease</keyword>
<dbReference type="EC" id="3.1.26.4" evidence="4 10"/>
<keyword evidence="9 10" id="KW-0460">Magnesium</keyword>
<dbReference type="Pfam" id="PF00075">
    <property type="entry name" value="RNase_H"/>
    <property type="match status" value="1"/>
</dbReference>
<comment type="similarity">
    <text evidence="2 10">Belongs to the RNase H family.</text>
</comment>